<organism evidence="2 3">
    <name type="scientific">Slackia heliotrinireducens (strain ATCC 29202 / DSM 20476 / NCTC 11029 / RHS 1)</name>
    <name type="common">Peptococcus heliotrinreducens</name>
    <dbReference type="NCBI Taxonomy" id="471855"/>
    <lineage>
        <taxon>Bacteria</taxon>
        <taxon>Bacillati</taxon>
        <taxon>Actinomycetota</taxon>
        <taxon>Coriobacteriia</taxon>
        <taxon>Eggerthellales</taxon>
        <taxon>Eggerthellaceae</taxon>
        <taxon>Slackia</taxon>
    </lineage>
</organism>
<feature type="region of interest" description="Disordered" evidence="1">
    <location>
        <begin position="1"/>
        <end position="29"/>
    </location>
</feature>
<dbReference type="Proteomes" id="UP000002026">
    <property type="component" value="Chromosome"/>
</dbReference>
<evidence type="ECO:0000256" key="1">
    <source>
        <dbReference type="SAM" id="MobiDB-lite"/>
    </source>
</evidence>
<gene>
    <name evidence="2" type="ordered locus">Shel_18740</name>
</gene>
<feature type="compositionally biased region" description="Polar residues" evidence="1">
    <location>
        <begin position="11"/>
        <end position="21"/>
    </location>
</feature>
<sequence length="1311" mass="144712">MPNSLKKEGETTMTDLVQRTQGEGPVGRMCEEGREPGILLALREAVSQDPGQCGLLTVSAPTGERKTHSVLELIADSLVEHGGESRRFVFATDVKRNLPAGRLNGMLAERGRPELSEYVLFYDSNAGMFERNIDAATALMGQKPVRYVTRGKRDGGTGTWSSESKELDVRALPELDRATRALASLKGAKGASIKDPAVRRDAIEAAESRFEEAERAFRRRISGVFREMGVDKGGRCRFMTLKEKRRVLEGDPAWKWLGVLYPSVFAYRARAVFMSVSKLLAASTPIVEPSEPLLGSDLLRGSVLFIDEFELSKRVINRALIEEATNTMSDAVSLLRTLHGPSQEGRRLFEAPSGTDASPRSVRPYADERARRASEVRGRQLTADLFRSPDSSKERGEALLQERGKLVEASDDVYAALRLERQFRLSDDVARSARPFLFEDFRTTVVCREAPTSGGEGAEGGARKLWAALRFEQNRNTVDIVRGHEPFSRHDQKNLFPAVGETYALHLALKRVEGVLGWSLDWIGKVAENYARAVAADAEKGLRPEISVEQAIGTVLAELNVLDEVDGTPNPTRERLIALVRGRRGHWHAGAAGEYAGPEDLSIHGTGFRYHSLERSPSHDTTVRMERCELPCTAEKVLLDLCGRNLVVGVSATLDIRSVLGNYDMGYVDDALGDRRLRFTDAQKSLIEADYRESVDGYDRVRIEVESVSGVDDNGEYGPKAWESVFADPSAARRACNEVEMSLPEGGGTFRQQRILKVCTAYRRFFADEDSRAMLCVLNRLPKPGDGDFGLELLEGLFGAILAELGSGVPPRATYAVLGGDDFEERKRDALARLAAGEKLFLVTTYASAGAGQNLQYPVPEGVSPVKINGFPATGEMDIDCCYLERPTHMSPSITGECPIGRERAMEHILGCEYLYENGEISYAKLLSSAESALTATKGAAKDYGFMKDGLESVQMYAAKEVYQACGRLNRTNMKMPVIRLFVDAGLLDGVSLEELEGCGVTFTPEFQAIVEHFEARRAPAEGCAARKEAKRLALEQQRACARSKTAIGSLLGSRWRRNAIEAWRALGECVLKNPKPSGDGDVPAHLLRSYYLRAPRPSMELRYRSEGDFAQVEVLDGPGAGGRPSFAVSSADARLEELLRIPGVREEFERSGYATEWRASEWFMTPVVFQSIYKGRLGEVCGRTILEACGFEVAGIDDPLEFEKFDFTFSAAGGGRAAYVDFKHWKAPSDKLGAESEEYRRWAFEKMRDVGAERAVVANVLPPDGRRLVARRYRDGDGRGLLVVPALVAPDLSYDVRAIGEIRDFIEEER</sequence>
<dbReference type="KEGG" id="shi:Shel_18740"/>
<feature type="region of interest" description="Disordered" evidence="1">
    <location>
        <begin position="345"/>
        <end position="373"/>
    </location>
</feature>
<protein>
    <submittedName>
        <fullName evidence="2">Uncharacterized protein</fullName>
    </submittedName>
</protein>
<evidence type="ECO:0000313" key="3">
    <source>
        <dbReference type="Proteomes" id="UP000002026"/>
    </source>
</evidence>
<keyword evidence="3" id="KW-1185">Reference proteome</keyword>
<dbReference type="HOGENOM" id="CLU_007856_0_0_11"/>
<reference evidence="2 3" key="1">
    <citation type="journal article" date="2009" name="Stand. Genomic Sci.">
        <title>Complete genome sequence of Slackia heliotrinireducens type strain (RHS 1).</title>
        <authorList>
            <person name="Pukall R."/>
            <person name="Lapidus A."/>
            <person name="Nolan M."/>
            <person name="Copeland A."/>
            <person name="Glavina Del Rio T."/>
            <person name="Lucas S."/>
            <person name="Chen F."/>
            <person name="Tice H."/>
            <person name="Cheng J.F."/>
            <person name="Chertkov O."/>
            <person name="Bruce D."/>
            <person name="Goodwin L."/>
            <person name="Kuske C."/>
            <person name="Brettin T."/>
            <person name="Detter J.C."/>
            <person name="Han C."/>
            <person name="Pitluck S."/>
            <person name="Pati A."/>
            <person name="Mavrommatis K."/>
            <person name="Ivanova N."/>
            <person name="Ovchinnikova G."/>
            <person name="Chen A."/>
            <person name="Palaniappan K."/>
            <person name="Schneider S."/>
            <person name="Rohde M."/>
            <person name="Chain P."/>
            <person name="D'haeseleer P."/>
            <person name="Goker M."/>
            <person name="Bristow J."/>
            <person name="Eisen J.A."/>
            <person name="Markowitz V."/>
            <person name="Kyrpides N.C."/>
            <person name="Klenk H.P."/>
            <person name="Hugenholtz P."/>
        </authorList>
    </citation>
    <scope>NUCLEOTIDE SEQUENCE [LARGE SCALE GENOMIC DNA]</scope>
    <source>
        <strain evidence="3">ATCC 29202 / DSM 20476 / NCTC 11029 / RHS 1</strain>
    </source>
</reference>
<accession>C7N7K5</accession>
<evidence type="ECO:0000313" key="2">
    <source>
        <dbReference type="EMBL" id="ACV22890.1"/>
    </source>
</evidence>
<dbReference type="EMBL" id="CP001684">
    <property type="protein sequence ID" value="ACV22890.1"/>
    <property type="molecule type" value="Genomic_DNA"/>
</dbReference>
<feature type="compositionally biased region" description="Basic and acidic residues" evidence="1">
    <location>
        <begin position="1"/>
        <end position="10"/>
    </location>
</feature>
<dbReference type="eggNOG" id="ENOG502Z7YA">
    <property type="taxonomic scope" value="Bacteria"/>
</dbReference>
<proteinExistence type="predicted"/>
<name>C7N7K5_SLAHD</name>
<dbReference type="STRING" id="471855.Shel_18740"/>